<dbReference type="GO" id="GO:0003676">
    <property type="term" value="F:nucleic acid binding"/>
    <property type="evidence" value="ECO:0007669"/>
    <property type="project" value="InterPro"/>
</dbReference>
<dbReference type="InterPro" id="IPR052055">
    <property type="entry name" value="Hepadnavirus_pol/RT"/>
</dbReference>
<feature type="non-terminal residue" evidence="1">
    <location>
        <position position="1"/>
    </location>
</feature>
<dbReference type="PANTHER" id="PTHR33050">
    <property type="entry name" value="REVERSE TRANSCRIPTASE DOMAIN-CONTAINING PROTEIN"/>
    <property type="match status" value="1"/>
</dbReference>
<dbReference type="PANTHER" id="PTHR33050:SF7">
    <property type="entry name" value="RIBONUCLEASE H"/>
    <property type="match status" value="1"/>
</dbReference>
<dbReference type="Proteomes" id="UP000324800">
    <property type="component" value="Unassembled WGS sequence"/>
</dbReference>
<evidence type="ECO:0000313" key="2">
    <source>
        <dbReference type="Proteomes" id="UP000324800"/>
    </source>
</evidence>
<dbReference type="EMBL" id="SNRW01039203">
    <property type="protein sequence ID" value="KAA6352848.1"/>
    <property type="molecule type" value="Genomic_DNA"/>
</dbReference>
<evidence type="ECO:0008006" key="3">
    <source>
        <dbReference type="Google" id="ProtNLM"/>
    </source>
</evidence>
<organism evidence="1 2">
    <name type="scientific">Streblomastix strix</name>
    <dbReference type="NCBI Taxonomy" id="222440"/>
    <lineage>
        <taxon>Eukaryota</taxon>
        <taxon>Metamonada</taxon>
        <taxon>Preaxostyla</taxon>
        <taxon>Oxymonadida</taxon>
        <taxon>Streblomastigidae</taxon>
        <taxon>Streblomastix</taxon>
    </lineage>
</organism>
<sequence length="224" mass="25693">EASLYPKLVDSAKTRALKNKEWRDIMIPHKEILQELYWWLGVIVRYSEVTLEVNIPEAEMVSDASPKGWGVTLELQTGDTLVQHGEWNKEHKKWTSNKKEMEAIFLGLFRYGYVFKELQIKAILIKSDSSTAVLNLAKQRAGQALVVEVKKKLKQCHQLSIQTQTQHTPEVSNKIIDALNRLNAQGHYSVKKEVFRALFLAWQITPTLDLFATGDKNSSNRIVF</sequence>
<evidence type="ECO:0000313" key="1">
    <source>
        <dbReference type="EMBL" id="KAA6352848.1"/>
    </source>
</evidence>
<proteinExistence type="predicted"/>
<gene>
    <name evidence="1" type="ORF">EZS28_051625</name>
</gene>
<dbReference type="CDD" id="cd09275">
    <property type="entry name" value="RNase_HI_RT_DIRS1"/>
    <property type="match status" value="1"/>
</dbReference>
<dbReference type="InterPro" id="IPR036397">
    <property type="entry name" value="RNaseH_sf"/>
</dbReference>
<protein>
    <recommendedName>
        <fullName evidence="3">RNase H type-1 domain-containing protein</fullName>
    </recommendedName>
</protein>
<comment type="caution">
    <text evidence="1">The sequence shown here is derived from an EMBL/GenBank/DDBJ whole genome shotgun (WGS) entry which is preliminary data.</text>
</comment>
<accession>A0A5J4T439</accession>
<dbReference type="AlphaFoldDB" id="A0A5J4T439"/>
<name>A0A5J4T439_9EUKA</name>
<reference evidence="1 2" key="1">
    <citation type="submission" date="2019-03" db="EMBL/GenBank/DDBJ databases">
        <title>Single cell metagenomics reveals metabolic interactions within the superorganism composed of flagellate Streblomastix strix and complex community of Bacteroidetes bacteria on its surface.</title>
        <authorList>
            <person name="Treitli S.C."/>
            <person name="Kolisko M."/>
            <person name="Husnik F."/>
            <person name="Keeling P."/>
            <person name="Hampl V."/>
        </authorList>
    </citation>
    <scope>NUCLEOTIDE SEQUENCE [LARGE SCALE GENOMIC DNA]</scope>
    <source>
        <strain evidence="1">ST1C</strain>
    </source>
</reference>
<dbReference type="Gene3D" id="3.30.420.10">
    <property type="entry name" value="Ribonuclease H-like superfamily/Ribonuclease H"/>
    <property type="match status" value="1"/>
</dbReference>